<name>A0ABV6QZH4_9CAUL</name>
<evidence type="ECO:0000256" key="1">
    <source>
        <dbReference type="SAM" id="MobiDB-lite"/>
    </source>
</evidence>
<accession>A0ABV6QZH4</accession>
<dbReference type="Pfam" id="PF10098">
    <property type="entry name" value="DUF2336"/>
    <property type="match status" value="1"/>
</dbReference>
<dbReference type="Proteomes" id="UP001589906">
    <property type="component" value="Unassembled WGS sequence"/>
</dbReference>
<dbReference type="RefSeq" id="WP_376833763.1">
    <property type="nucleotide sequence ID" value="NZ_JBHLSW010000003.1"/>
</dbReference>
<dbReference type="InterPro" id="IPR019285">
    <property type="entry name" value="DUF2336"/>
</dbReference>
<keyword evidence="3" id="KW-1185">Reference proteome</keyword>
<evidence type="ECO:0000313" key="2">
    <source>
        <dbReference type="EMBL" id="MFC0632636.1"/>
    </source>
</evidence>
<feature type="region of interest" description="Disordered" evidence="1">
    <location>
        <begin position="338"/>
        <end position="358"/>
    </location>
</feature>
<gene>
    <name evidence="2" type="ORF">ACFFGE_01905</name>
</gene>
<comment type="caution">
    <text evidence="2">The sequence shown here is derived from an EMBL/GenBank/DDBJ whole genome shotgun (WGS) entry which is preliminary data.</text>
</comment>
<protein>
    <submittedName>
        <fullName evidence="2">DUF2336 domain-containing protein</fullName>
    </submittedName>
</protein>
<dbReference type="EMBL" id="JBHLSW010000003">
    <property type="protein sequence ID" value="MFC0632636.1"/>
    <property type="molecule type" value="Genomic_DNA"/>
</dbReference>
<evidence type="ECO:0000313" key="3">
    <source>
        <dbReference type="Proteomes" id="UP001589906"/>
    </source>
</evidence>
<reference evidence="2 3" key="1">
    <citation type="submission" date="2024-09" db="EMBL/GenBank/DDBJ databases">
        <authorList>
            <person name="Sun Q."/>
            <person name="Mori K."/>
        </authorList>
    </citation>
    <scope>NUCLEOTIDE SEQUENCE [LARGE SCALE GENOMIC DNA]</scope>
    <source>
        <strain evidence="2 3">NCAIM B.02621</strain>
    </source>
</reference>
<organism evidence="2 3">
    <name type="scientific">Brevundimonas balnearis</name>
    <dbReference type="NCBI Taxonomy" id="1572858"/>
    <lineage>
        <taxon>Bacteria</taxon>
        <taxon>Pseudomonadati</taxon>
        <taxon>Pseudomonadota</taxon>
        <taxon>Alphaproteobacteria</taxon>
        <taxon>Caulobacterales</taxon>
        <taxon>Caulobacteraceae</taxon>
        <taxon>Brevundimonas</taxon>
    </lineage>
</organism>
<sequence length="371" mass="40294">MSAVVPLKPAEPTERQIDLLALARSRNPSDRERLLLALTTLCRTSPGAAAGQSNLLSDIFVTLVRQAERDIRRSLARQLAEADWAPVALINMLALDEIEIARPIIAANPLLGEDQLLKILIEATLEHQIEVARRPALSGRLVDHIIDRGEPAVLTALASNGTAEVTEASLARLVEHSKRVAALRAPLVRHPRLSNQLASQLYEWVGAALRQAIGERFNVDAEKLDTAVRAATQAVTHPEPEPPKLTAAQRDEMDRRLVAKLMQSGQLRAGYAIRALREQNVCLFEHALAALGGFPVQHVRTAVRADTPELLALACNAAGMDRAVLPALLDELRRLTGGLPAGGDPRVPRVPRSPEQARREFKARFAAAAAT</sequence>
<proteinExistence type="predicted"/>